<protein>
    <submittedName>
        <fullName evidence="2">Uncharacterized protein</fullName>
    </submittedName>
</protein>
<evidence type="ECO:0000313" key="2">
    <source>
        <dbReference type="EMBL" id="GFO12633.1"/>
    </source>
</evidence>
<dbReference type="AlphaFoldDB" id="A0AAV4B0K6"/>
<feature type="compositionally biased region" description="Polar residues" evidence="1">
    <location>
        <begin position="59"/>
        <end position="71"/>
    </location>
</feature>
<accession>A0AAV4B0K6</accession>
<dbReference type="Proteomes" id="UP000735302">
    <property type="component" value="Unassembled WGS sequence"/>
</dbReference>
<dbReference type="GO" id="GO:0003676">
    <property type="term" value="F:nucleic acid binding"/>
    <property type="evidence" value="ECO:0007669"/>
    <property type="project" value="InterPro"/>
</dbReference>
<reference evidence="2 3" key="1">
    <citation type="journal article" date="2021" name="Elife">
        <title>Chloroplast acquisition without the gene transfer in kleptoplastic sea slugs, Plakobranchus ocellatus.</title>
        <authorList>
            <person name="Maeda T."/>
            <person name="Takahashi S."/>
            <person name="Yoshida T."/>
            <person name="Shimamura S."/>
            <person name="Takaki Y."/>
            <person name="Nagai Y."/>
            <person name="Toyoda A."/>
            <person name="Suzuki Y."/>
            <person name="Arimoto A."/>
            <person name="Ishii H."/>
            <person name="Satoh N."/>
            <person name="Nishiyama T."/>
            <person name="Hasebe M."/>
            <person name="Maruyama T."/>
            <person name="Minagawa J."/>
            <person name="Obokata J."/>
            <person name="Shigenobu S."/>
        </authorList>
    </citation>
    <scope>NUCLEOTIDE SEQUENCE [LARGE SCALE GENOMIC DNA]</scope>
</reference>
<sequence length="133" mass="14721">MEATGYHSGSGSVYPRHPSERQVTELFTNSQNYTGIPTIEHADRYSSAPSTWHAGDKASATNQITSPSHTGSLAMDNTKMVLFTGESPFALGRHDDRMPLYHRQNERCGDQCVHETPNRGYGQMTVWCGVTTD</sequence>
<proteinExistence type="predicted"/>
<dbReference type="Gene3D" id="3.30.420.10">
    <property type="entry name" value="Ribonuclease H-like superfamily/Ribonuclease H"/>
    <property type="match status" value="1"/>
</dbReference>
<organism evidence="2 3">
    <name type="scientific">Plakobranchus ocellatus</name>
    <dbReference type="NCBI Taxonomy" id="259542"/>
    <lineage>
        <taxon>Eukaryota</taxon>
        <taxon>Metazoa</taxon>
        <taxon>Spiralia</taxon>
        <taxon>Lophotrochozoa</taxon>
        <taxon>Mollusca</taxon>
        <taxon>Gastropoda</taxon>
        <taxon>Heterobranchia</taxon>
        <taxon>Euthyneura</taxon>
        <taxon>Panpulmonata</taxon>
        <taxon>Sacoglossa</taxon>
        <taxon>Placobranchoidea</taxon>
        <taxon>Plakobranchidae</taxon>
        <taxon>Plakobranchus</taxon>
    </lineage>
</organism>
<feature type="region of interest" description="Disordered" evidence="1">
    <location>
        <begin position="47"/>
        <end position="73"/>
    </location>
</feature>
<dbReference type="EMBL" id="BLXT01004436">
    <property type="protein sequence ID" value="GFO12633.1"/>
    <property type="molecule type" value="Genomic_DNA"/>
</dbReference>
<name>A0AAV4B0K6_9GAST</name>
<gene>
    <name evidence="2" type="ORF">PoB_003913800</name>
</gene>
<evidence type="ECO:0000313" key="3">
    <source>
        <dbReference type="Proteomes" id="UP000735302"/>
    </source>
</evidence>
<keyword evidence="3" id="KW-1185">Reference proteome</keyword>
<comment type="caution">
    <text evidence="2">The sequence shown here is derived from an EMBL/GenBank/DDBJ whole genome shotgun (WGS) entry which is preliminary data.</text>
</comment>
<evidence type="ECO:0000256" key="1">
    <source>
        <dbReference type="SAM" id="MobiDB-lite"/>
    </source>
</evidence>
<dbReference type="InterPro" id="IPR036397">
    <property type="entry name" value="RNaseH_sf"/>
</dbReference>